<dbReference type="Gene3D" id="3.30.1590.10">
    <property type="entry name" value="Maltooligosyl trehalose synthase, domain 2"/>
    <property type="match status" value="1"/>
</dbReference>
<dbReference type="Pfam" id="PF00128">
    <property type="entry name" value="Alpha-amylase"/>
    <property type="match status" value="1"/>
</dbReference>
<dbReference type="GO" id="GO:0030980">
    <property type="term" value="P:alpha-glucan catabolic process"/>
    <property type="evidence" value="ECO:0007669"/>
    <property type="project" value="TreeGrafter"/>
</dbReference>
<dbReference type="Proteomes" id="UP000245125">
    <property type="component" value="Unassembled WGS sequence"/>
</dbReference>
<organism evidence="2 3">
    <name type="scientific">Candidatus Sulfobium mesophilum</name>
    <dbReference type="NCBI Taxonomy" id="2016548"/>
    <lineage>
        <taxon>Bacteria</taxon>
        <taxon>Pseudomonadati</taxon>
        <taxon>Nitrospirota</taxon>
        <taxon>Nitrospiria</taxon>
        <taxon>Nitrospirales</taxon>
        <taxon>Nitrospiraceae</taxon>
        <taxon>Candidatus Sulfobium</taxon>
    </lineage>
</organism>
<dbReference type="SUPFAM" id="SSF51445">
    <property type="entry name" value="(Trans)glycosidases"/>
    <property type="match status" value="1"/>
</dbReference>
<dbReference type="AlphaFoldDB" id="A0A2U3QGT0"/>
<dbReference type="PANTHER" id="PTHR10357:SF216">
    <property type="entry name" value="MALTOOLIGOSYL TREHALOSE SYNTHASE-RELATED"/>
    <property type="match status" value="1"/>
</dbReference>
<dbReference type="OrthoDB" id="9805159at2"/>
<dbReference type="EMBL" id="OUUY01000075">
    <property type="protein sequence ID" value="SPQ00626.1"/>
    <property type="molecule type" value="Genomic_DNA"/>
</dbReference>
<reference evidence="3" key="1">
    <citation type="submission" date="2018-03" db="EMBL/GenBank/DDBJ databases">
        <authorList>
            <person name="Zecchin S."/>
        </authorList>
    </citation>
    <scope>NUCLEOTIDE SEQUENCE [LARGE SCALE GENOMIC DNA]</scope>
</reference>
<dbReference type="Gene3D" id="3.20.20.80">
    <property type="entry name" value="Glycosidases"/>
    <property type="match status" value="4"/>
</dbReference>
<dbReference type="InterPro" id="IPR012767">
    <property type="entry name" value="Trehalose_TreY"/>
</dbReference>
<dbReference type="GO" id="GO:0047470">
    <property type="term" value="F:(1,4)-alpha-D-glucan 1-alpha-D-glucosylmutase activity"/>
    <property type="evidence" value="ECO:0007669"/>
    <property type="project" value="TreeGrafter"/>
</dbReference>
<evidence type="ECO:0000313" key="3">
    <source>
        <dbReference type="Proteomes" id="UP000245125"/>
    </source>
</evidence>
<keyword evidence="3" id="KW-1185">Reference proteome</keyword>
<dbReference type="SMART" id="SM00642">
    <property type="entry name" value="Aamy"/>
    <property type="match status" value="1"/>
</dbReference>
<dbReference type="InterPro" id="IPR006047">
    <property type="entry name" value="GH13_cat_dom"/>
</dbReference>
<evidence type="ECO:0000259" key="1">
    <source>
        <dbReference type="SMART" id="SM00642"/>
    </source>
</evidence>
<gene>
    <name evidence="2" type="ORF">NBG4_30020</name>
</gene>
<dbReference type="PANTHER" id="PTHR10357">
    <property type="entry name" value="ALPHA-AMYLASE FAMILY MEMBER"/>
    <property type="match status" value="1"/>
</dbReference>
<name>A0A2U3QGT0_9BACT</name>
<accession>A0A2U3QGT0</accession>
<evidence type="ECO:0000313" key="2">
    <source>
        <dbReference type="EMBL" id="SPQ00626.1"/>
    </source>
</evidence>
<sequence>MDDGNRPPSRIPVSTYRLQLNNFFRIADASRVVGYLSELGITDIYSSPYFRSGPGSTHGYDVVDHNSLNPELGTEDEYEDFFAEIRNRGMGQILDIVPNHMCISCNGNAWWMDVLESGQAARCAEYFDIDWDPVKTELKGKVLLPMLADQYGKVLEAGELVLKFEEGAFVLCYGELKLPLLPETYVDVLKHRISSLELLLKAEDPYLTEYLSIITSLSHLPGCAEQDAEKISERYREKEIAKKRLFTLCSNNGDIAKFVDENVTIINGVKGDPKSFDLLDELLSRQVYRLAYWRVAADEINYRRFFDINSFGAIRVENPDVFWGIHGLVLRLIKEGKVTGLRVDHPDGLYNPTEYFAQLQRECLYLLTSGTQPGQAEVLQAGADHHEQQEKATLSFYVIGEKILMKGEKVPDEWLVSGTTGYAFMNKLNGIFVDADAAKKFTRIYTDFTGSRSTFQEIVYEKKKLIMEAVMSGEINTLAHVLSRIADKDRHTRDFTLNSLRKAIIEVIAFFPVYRSYISTDSVTERDRQYIELAVLKARRKNLSLSGSVFDFLRDILLLRFPEGISDGERKTRHDFVMRFQQITSPVTAKGVEDTAYYVYNRLVSLNEVGGAPERFGSPVDAFHGHNIGRLKSFPHTLNATSTHDTKRGEDVRARINVLSEMPAEWKKHLALWSRLNRRKKALVDGNPVPDANEEYLFYQTLLGTWPTSPMDAEKYVSYKKRIVSYMQKSIREAKVNSTWIDPDIAYEEAMTAFIDSVLENGHDNHFLKSFSPFRNVVMHLGIFNSLSQTLMKIASPGVPDFYQGTELWDLTLVDPDNRGAVDYESRIRILADIKKREEQIGPMELAREFAAGREDGRIKFYVTYKALAYRKANREIFETGDYLPLEASGERADNICAFARRLGERTAVIVIPRLLGRHISEPAEPFSWRDIWGTSAVLIPFATAGDSYRNVFTGETMKVDSAAISLSKVFADLPVTLLERI</sequence>
<protein>
    <submittedName>
        <fullName evidence="2">Malto-oligosyltrehalose synthase</fullName>
    </submittedName>
</protein>
<proteinExistence type="predicted"/>
<dbReference type="InterPro" id="IPR017853">
    <property type="entry name" value="GH"/>
</dbReference>
<feature type="domain" description="Glycosyl hydrolase family 13 catalytic" evidence="1">
    <location>
        <begin position="23"/>
        <end position="539"/>
    </location>
</feature>
<dbReference type="NCBIfam" id="TIGR02401">
    <property type="entry name" value="trehalose_TreY"/>
    <property type="match status" value="1"/>
</dbReference>
<dbReference type="GO" id="GO:0005992">
    <property type="term" value="P:trehalose biosynthetic process"/>
    <property type="evidence" value="ECO:0007669"/>
    <property type="project" value="TreeGrafter"/>
</dbReference>
<dbReference type="CDD" id="cd11336">
    <property type="entry name" value="AmyAc_MTSase"/>
    <property type="match status" value="1"/>
</dbReference>